<dbReference type="Gene3D" id="3.30.70.80">
    <property type="entry name" value="Peptidase S8 propeptide/proteinase inhibitor I9"/>
    <property type="match status" value="1"/>
</dbReference>
<dbReference type="Gene3D" id="3.40.50.200">
    <property type="entry name" value="Peptidase S8/S53 domain"/>
    <property type="match status" value="1"/>
</dbReference>
<comment type="caution">
    <text evidence="9">The sequence shown here is derived from an EMBL/GenBank/DDBJ whole genome shotgun (WGS) entry which is preliminary data.</text>
</comment>
<dbReference type="InterPro" id="IPR037045">
    <property type="entry name" value="S8pro/Inhibitor_I9_sf"/>
</dbReference>
<feature type="active site" description="Charge relay system" evidence="6">
    <location>
        <position position="316"/>
    </location>
</feature>
<evidence type="ECO:0000313" key="10">
    <source>
        <dbReference type="Proteomes" id="UP000054387"/>
    </source>
</evidence>
<dbReference type="EMBL" id="LOPU01000018">
    <property type="protein sequence ID" value="KTG10529.1"/>
    <property type="molecule type" value="Genomic_DNA"/>
</dbReference>
<dbReference type="InterPro" id="IPR034202">
    <property type="entry name" value="Subtilisin_Carlsberg-like"/>
</dbReference>
<keyword evidence="5 6" id="KW-0720">Serine protease</keyword>
<dbReference type="GO" id="GO:0006508">
    <property type="term" value="P:proteolysis"/>
    <property type="evidence" value="ECO:0007669"/>
    <property type="project" value="UniProtKB-KW"/>
</dbReference>
<dbReference type="PROSITE" id="PS00138">
    <property type="entry name" value="SUBTILASE_SER"/>
    <property type="match status" value="1"/>
</dbReference>
<dbReference type="CDD" id="cd07477">
    <property type="entry name" value="Peptidases_S8_Subtilisin_subset"/>
    <property type="match status" value="1"/>
</dbReference>
<evidence type="ECO:0000256" key="7">
    <source>
        <dbReference type="RuleBase" id="RU003355"/>
    </source>
</evidence>
<dbReference type="PANTHER" id="PTHR43806">
    <property type="entry name" value="PEPTIDASE S8"/>
    <property type="match status" value="1"/>
</dbReference>
<dbReference type="PRINTS" id="PR00723">
    <property type="entry name" value="SUBTILISIN"/>
</dbReference>
<dbReference type="InterPro" id="IPR000209">
    <property type="entry name" value="Peptidase_S8/S53_dom"/>
</dbReference>
<dbReference type="InterPro" id="IPR036852">
    <property type="entry name" value="Peptidase_S8/S53_dom_sf"/>
</dbReference>
<dbReference type="InterPro" id="IPR015500">
    <property type="entry name" value="Peptidase_S8_subtilisin-rel"/>
</dbReference>
<dbReference type="InterPro" id="IPR023827">
    <property type="entry name" value="Peptidase_S8_Asp-AS"/>
</dbReference>
<evidence type="ECO:0000256" key="2">
    <source>
        <dbReference type="ARBA" id="ARBA00022670"/>
    </source>
</evidence>
<evidence type="ECO:0000256" key="5">
    <source>
        <dbReference type="ARBA" id="ARBA00022825"/>
    </source>
</evidence>
<dbReference type="PROSITE" id="PS00137">
    <property type="entry name" value="SUBTILASE_HIS"/>
    <property type="match status" value="1"/>
</dbReference>
<dbReference type="Proteomes" id="UP000054387">
    <property type="component" value="Unassembled WGS sequence"/>
</dbReference>
<feature type="active site" description="Charge relay system" evidence="6">
    <location>
        <position position="162"/>
    </location>
</feature>
<comment type="similarity">
    <text evidence="1 6 7">Belongs to the peptidase S8 family.</text>
</comment>
<evidence type="ECO:0000256" key="4">
    <source>
        <dbReference type="ARBA" id="ARBA00022801"/>
    </source>
</evidence>
<dbReference type="AlphaFoldDB" id="A0A0W1RAZ2"/>
<dbReference type="InterPro" id="IPR022398">
    <property type="entry name" value="Peptidase_S8_His-AS"/>
</dbReference>
<gene>
    <name evidence="9" type="ORF">AUR64_12155</name>
</gene>
<dbReference type="GO" id="GO:0004252">
    <property type="term" value="F:serine-type endopeptidase activity"/>
    <property type="evidence" value="ECO:0007669"/>
    <property type="project" value="UniProtKB-UniRule"/>
</dbReference>
<evidence type="ECO:0000256" key="3">
    <source>
        <dbReference type="ARBA" id="ARBA00022723"/>
    </source>
</evidence>
<evidence type="ECO:0000256" key="6">
    <source>
        <dbReference type="PROSITE-ProRule" id="PRU01240"/>
    </source>
</evidence>
<dbReference type="PANTHER" id="PTHR43806:SF11">
    <property type="entry name" value="CEREVISIN-RELATED"/>
    <property type="match status" value="1"/>
</dbReference>
<keyword evidence="2 6" id="KW-0645">Protease</keyword>
<accession>A0A0W1RAZ2</accession>
<feature type="active site" description="Charge relay system" evidence="6">
    <location>
        <position position="113"/>
    </location>
</feature>
<dbReference type="PROSITE" id="PS00136">
    <property type="entry name" value="SUBTILASE_ASP"/>
    <property type="match status" value="1"/>
</dbReference>
<keyword evidence="4 6" id="KW-0378">Hydrolase</keyword>
<keyword evidence="3" id="KW-0479">Metal-binding</keyword>
<organism evidence="9 10">
    <name type="scientific">Haloprofundus marisrubri</name>
    <dbReference type="NCBI Taxonomy" id="1514971"/>
    <lineage>
        <taxon>Archaea</taxon>
        <taxon>Methanobacteriati</taxon>
        <taxon>Methanobacteriota</taxon>
        <taxon>Stenosarchaea group</taxon>
        <taxon>Halobacteria</taxon>
        <taxon>Halobacteriales</taxon>
        <taxon>Haloferacaceae</taxon>
        <taxon>Haloprofundus</taxon>
    </lineage>
</organism>
<feature type="domain" description="Peptidase S8/S53" evidence="8">
    <location>
        <begin position="104"/>
        <end position="355"/>
    </location>
</feature>
<dbReference type="SUPFAM" id="SSF52743">
    <property type="entry name" value="Subtilisin-like"/>
    <property type="match status" value="1"/>
</dbReference>
<evidence type="ECO:0000256" key="1">
    <source>
        <dbReference type="ARBA" id="ARBA00011073"/>
    </source>
</evidence>
<evidence type="ECO:0000259" key="8">
    <source>
        <dbReference type="Pfam" id="PF00082"/>
    </source>
</evidence>
<sequence length="374" mass="38803">MGVGGDRRDGDTVVVNVGFDPATDIGGPDVVRRVATRLVRQFSFDALTVELPRDAVTALRQRPEIRYVETNGTMRTYQQSTVQTIPYGITRIGAQLAREAGITGDGVDVAVIDSGIDSDHPDLQANLGEGRAFVNCRGRPRLCRVAGNRNACKADWDDDDNHGTHCAGVVAAVDNDEGVVGVAPEATLHAVKVIYCAGVGLVSDIAAGIEYVADQGWPVASLSFGSQRPTNLIRDACAYAAEEGVLLVAAAGNGRGRPNTVGFPATLPSVLSVSAVDRSGGFAPFSSTGPRIDITAPGANIRSTVPGGYRQYSGTSMACPHVAGAAALLVSTGLSPAEARERLVGTADDLGLEQIRQGAGLLNVAAALDLDDNL</sequence>
<proteinExistence type="inferred from homology"/>
<evidence type="ECO:0000313" key="9">
    <source>
        <dbReference type="EMBL" id="KTG10529.1"/>
    </source>
</evidence>
<dbReference type="InterPro" id="IPR023828">
    <property type="entry name" value="Peptidase_S8_Ser-AS"/>
</dbReference>
<name>A0A0W1RAZ2_9EURY</name>
<dbReference type="GO" id="GO:0046872">
    <property type="term" value="F:metal ion binding"/>
    <property type="evidence" value="ECO:0007669"/>
    <property type="project" value="UniProtKB-KW"/>
</dbReference>
<reference evidence="9 10" key="1">
    <citation type="submission" date="2015-12" db="EMBL/GenBank/DDBJ databases">
        <title>Haloprofundus marisrubri gen. nov., sp. nov., an extremely halophilic archaeon isolated from the Discovery deep brine-seawater interface in the Red Sea.</title>
        <authorList>
            <person name="Zhang G."/>
            <person name="Stingl U."/>
            <person name="Rashid M."/>
        </authorList>
    </citation>
    <scope>NUCLEOTIDE SEQUENCE [LARGE SCALE GENOMIC DNA]</scope>
    <source>
        <strain evidence="9 10">SB9</strain>
    </source>
</reference>
<dbReference type="STRING" id="1514971.AUR64_12155"/>
<keyword evidence="10" id="KW-1185">Reference proteome</keyword>
<protein>
    <recommendedName>
        <fullName evidence="8">Peptidase S8/S53 domain-containing protein</fullName>
    </recommendedName>
</protein>
<dbReference type="PROSITE" id="PS51892">
    <property type="entry name" value="SUBTILASE"/>
    <property type="match status" value="1"/>
</dbReference>
<dbReference type="Pfam" id="PF00082">
    <property type="entry name" value="Peptidase_S8"/>
    <property type="match status" value="1"/>
</dbReference>
<dbReference type="InterPro" id="IPR050131">
    <property type="entry name" value="Peptidase_S8_subtilisin-like"/>
</dbReference>